<evidence type="ECO:0000313" key="2">
    <source>
        <dbReference type="WBParaSite" id="ES5_v2.g20383.t1"/>
    </source>
</evidence>
<accession>A0AC34FSU8</accession>
<evidence type="ECO:0000313" key="1">
    <source>
        <dbReference type="Proteomes" id="UP000887579"/>
    </source>
</evidence>
<name>A0AC34FSU8_9BILA</name>
<reference evidence="2" key="1">
    <citation type="submission" date="2022-11" db="UniProtKB">
        <authorList>
            <consortium name="WormBaseParasite"/>
        </authorList>
    </citation>
    <scope>IDENTIFICATION</scope>
</reference>
<sequence>MIAFQGIVNVLIEAQTEFDQGELDKDKFTTGILTYSWIYFGCGMGCLYTLCERQIYRIRKEFLKSILNQDMEWFDKNEIGALTHKMSSNMEKIKDGASDKVSILLQAIGALLSGIAVASYQSWRMTLVVVVVIPFVILSLYGSARSISAAIYKEMNAYSAAGGVAEEVISGIRTVMAFNAQPFEIERYRKYLAKGKKVGIQKAGFTGFFSGLYQFFMFVSMGFSFWYGIKLVVWGLISPGTVFSVFWCALIGAIRMGAAIPQISVILGAKSAAGEIFSIIDRKPAVDSSSQAGRTIPDFQGRIKIDNVHFRYPSRPEITILNGISLEVYPGETCALVGHSGCGKSTIIGLLMRYYEQEQGSITLDGIPIEDLNIQWLRGIIGIVSQEPNLFHKTVYENIQMGNDKMTKEEIIQACRDANAHDFIVKLPLGYETKIGDGGGIKLSGGQKQRIAIARALIRKPRILLLDEATSALDTESERLVQVALDKASTGRTTITIAHRLSTVKNADKIIVFDQGNIMEAGTHSELMQLENGIYLQMVKAQKIAGQKQTVTVEEPELLDPADFELTTSRQASERIRKSMVSVRNQESGVDADDFELTTSRQASERIRKSMVSVRNQESGGVYLDDIQDALEIEGLHQASLMDIFRFAKPELKLAIAGFILSLLRGLAWPLFSIIYGRLFLVLSTGNLENAAANAVFYCIGFAMIGIFGGFATFSSGFSLGIVGERVSQRLRLSVYRNILRQDAAFFDKPSHSVGALTARLAQDASHVQAAIDQRLAEILQGITALIIGVIVAFSFGWNMAPFCIALAVLLVLIQTGISSYLKKRGAQDAAIAEEASRVIFTYLQHYSNL</sequence>
<proteinExistence type="predicted"/>
<dbReference type="WBParaSite" id="ES5_v2.g20383.t1">
    <property type="protein sequence ID" value="ES5_v2.g20383.t1"/>
    <property type="gene ID" value="ES5_v2.g20383"/>
</dbReference>
<dbReference type="Proteomes" id="UP000887579">
    <property type="component" value="Unplaced"/>
</dbReference>
<protein>
    <submittedName>
        <fullName evidence="2">Uncharacterized protein</fullName>
    </submittedName>
</protein>
<organism evidence="1 2">
    <name type="scientific">Panagrolaimus sp. ES5</name>
    <dbReference type="NCBI Taxonomy" id="591445"/>
    <lineage>
        <taxon>Eukaryota</taxon>
        <taxon>Metazoa</taxon>
        <taxon>Ecdysozoa</taxon>
        <taxon>Nematoda</taxon>
        <taxon>Chromadorea</taxon>
        <taxon>Rhabditida</taxon>
        <taxon>Tylenchina</taxon>
        <taxon>Panagrolaimomorpha</taxon>
        <taxon>Panagrolaimoidea</taxon>
        <taxon>Panagrolaimidae</taxon>
        <taxon>Panagrolaimus</taxon>
    </lineage>
</organism>